<name>A0AAN9QEP0_PHACN</name>
<organism evidence="1 2">
    <name type="scientific">Phaseolus coccineus</name>
    <name type="common">Scarlet runner bean</name>
    <name type="synonym">Phaseolus multiflorus</name>
    <dbReference type="NCBI Taxonomy" id="3886"/>
    <lineage>
        <taxon>Eukaryota</taxon>
        <taxon>Viridiplantae</taxon>
        <taxon>Streptophyta</taxon>
        <taxon>Embryophyta</taxon>
        <taxon>Tracheophyta</taxon>
        <taxon>Spermatophyta</taxon>
        <taxon>Magnoliopsida</taxon>
        <taxon>eudicotyledons</taxon>
        <taxon>Gunneridae</taxon>
        <taxon>Pentapetalae</taxon>
        <taxon>rosids</taxon>
        <taxon>fabids</taxon>
        <taxon>Fabales</taxon>
        <taxon>Fabaceae</taxon>
        <taxon>Papilionoideae</taxon>
        <taxon>50 kb inversion clade</taxon>
        <taxon>NPAAA clade</taxon>
        <taxon>indigoferoid/millettioid clade</taxon>
        <taxon>Phaseoleae</taxon>
        <taxon>Phaseolus</taxon>
    </lineage>
</organism>
<sequence>MVSGNEVFVRCNGLGYKKSWGIEGAWTKWKYKLEISQIFCKLLRQMVRHPGQSLTVSLEKSQLQPLHHLLAVPPMRLHRLLFTNGDKLPGIVS</sequence>
<reference evidence="1 2" key="1">
    <citation type="submission" date="2024-01" db="EMBL/GenBank/DDBJ databases">
        <title>The genomes of 5 underutilized Papilionoideae crops provide insights into root nodulation and disease resistanc.</title>
        <authorList>
            <person name="Jiang F."/>
        </authorList>
    </citation>
    <scope>NUCLEOTIDE SEQUENCE [LARGE SCALE GENOMIC DNA]</scope>
    <source>
        <strain evidence="1">JINMINGXINNONG_FW02</strain>
        <tissue evidence="1">Leaves</tissue>
    </source>
</reference>
<dbReference type="EMBL" id="JAYMYR010000011">
    <property type="protein sequence ID" value="KAK7332346.1"/>
    <property type="molecule type" value="Genomic_DNA"/>
</dbReference>
<keyword evidence="2" id="KW-1185">Reference proteome</keyword>
<comment type="caution">
    <text evidence="1">The sequence shown here is derived from an EMBL/GenBank/DDBJ whole genome shotgun (WGS) entry which is preliminary data.</text>
</comment>
<proteinExistence type="predicted"/>
<dbReference type="AlphaFoldDB" id="A0AAN9QEP0"/>
<evidence type="ECO:0000313" key="1">
    <source>
        <dbReference type="EMBL" id="KAK7332346.1"/>
    </source>
</evidence>
<dbReference type="Proteomes" id="UP001374584">
    <property type="component" value="Unassembled WGS sequence"/>
</dbReference>
<gene>
    <name evidence="1" type="ORF">VNO80_29097</name>
</gene>
<evidence type="ECO:0000313" key="2">
    <source>
        <dbReference type="Proteomes" id="UP001374584"/>
    </source>
</evidence>
<protein>
    <submittedName>
        <fullName evidence="1">Uncharacterized protein</fullName>
    </submittedName>
</protein>
<accession>A0AAN9QEP0</accession>